<dbReference type="Gene3D" id="2.60.40.290">
    <property type="match status" value="2"/>
</dbReference>
<evidence type="ECO:0000313" key="1">
    <source>
        <dbReference type="EMBL" id="CAB4001482.1"/>
    </source>
</evidence>
<dbReference type="Proteomes" id="UP001152795">
    <property type="component" value="Unassembled WGS sequence"/>
</dbReference>
<evidence type="ECO:0000313" key="2">
    <source>
        <dbReference type="Proteomes" id="UP001152795"/>
    </source>
</evidence>
<dbReference type="GO" id="GO:0005975">
    <property type="term" value="P:carbohydrate metabolic process"/>
    <property type="evidence" value="ECO:0007669"/>
    <property type="project" value="InterPro"/>
</dbReference>
<dbReference type="GO" id="GO:0030247">
    <property type="term" value="F:polysaccharide binding"/>
    <property type="evidence" value="ECO:0007669"/>
    <property type="project" value="InterPro"/>
</dbReference>
<dbReference type="AlphaFoldDB" id="A0A7D9E6Q7"/>
<dbReference type="EMBL" id="CACRXK020004097">
    <property type="protein sequence ID" value="CAB4001482.1"/>
    <property type="molecule type" value="Genomic_DNA"/>
</dbReference>
<dbReference type="InterPro" id="IPR001919">
    <property type="entry name" value="CBD2"/>
</dbReference>
<accession>A0A7D9E6Q7</accession>
<dbReference type="OrthoDB" id="10659977at2759"/>
<sequence length="574" mass="63357">MLSVSLTFWVVSIVNDLTNVEITNSWVAKNELCFNGVITNECAEDVTDGWKMYLKSSQRLSTLTSTNVTVLQTDVNSSFIFKNLPWNSQCLTGEIIRVSFAGCTPQKDSLPQLTIEFHRNEKLCPKITPPRDRQSIEVPTVLVHDDDSTFRASLSINLPVTVQGDWVIYLAVSTQLSEVNAGGVSCLPKRGDIFTLTNLHWQEMFMAGVTHSLEIDGKKATHGIKTPCITAMFTWEKDMVVYPSTMPPLAPSANQTISHTVQQTFTPTSSQLQFPSPSLSEIRIASSSAAISTTVTERLQSVTSLQTTYSKVYQTSSVNIQSSPTIQVQPSSTTTTEVGETILPHECGDVTLPSGYYNLETSVVVEKEWPQGFSGKITFTTTTQIRDGWLVELVMDKAISLLNVYTVTATASSGTRFTLHNKDYNKKIEEGTVFAIEFDAIKETENENVPCMRAVFMWATEEPCPKIDFVSGSNSINVSVSITSQWSKGVAGTITVVVPEEIRNGWQIEVVFDIPLALTVYIAISTPSTGTHFTLTNESYNKELQTGYNLVVDFTATKQENDATVLCADAVFHW</sequence>
<comment type="caution">
    <text evidence="1">The sequence shown here is derived from an EMBL/GenBank/DDBJ whole genome shotgun (WGS) entry which is preliminary data.</text>
</comment>
<dbReference type="InterPro" id="IPR008965">
    <property type="entry name" value="CBM2/CBM3_carb-bd_dom_sf"/>
</dbReference>
<proteinExistence type="predicted"/>
<organism evidence="1 2">
    <name type="scientific">Paramuricea clavata</name>
    <name type="common">Red gorgonian</name>
    <name type="synonym">Violescent sea-whip</name>
    <dbReference type="NCBI Taxonomy" id="317549"/>
    <lineage>
        <taxon>Eukaryota</taxon>
        <taxon>Metazoa</taxon>
        <taxon>Cnidaria</taxon>
        <taxon>Anthozoa</taxon>
        <taxon>Octocorallia</taxon>
        <taxon>Malacalcyonacea</taxon>
        <taxon>Plexauridae</taxon>
        <taxon>Paramuricea</taxon>
    </lineage>
</organism>
<protein>
    <submittedName>
        <fullName evidence="1">Chitinase C</fullName>
    </submittedName>
</protein>
<name>A0A7D9E6Q7_PARCT</name>
<dbReference type="InterPro" id="IPR012291">
    <property type="entry name" value="CBM2_carb-bd_dom_sf"/>
</dbReference>
<dbReference type="Pfam" id="PF00553">
    <property type="entry name" value="CBM_2"/>
    <property type="match status" value="2"/>
</dbReference>
<reference evidence="1" key="1">
    <citation type="submission" date="2020-04" db="EMBL/GenBank/DDBJ databases">
        <authorList>
            <person name="Alioto T."/>
            <person name="Alioto T."/>
            <person name="Gomez Garrido J."/>
        </authorList>
    </citation>
    <scope>NUCLEOTIDE SEQUENCE</scope>
    <source>
        <strain evidence="1">A484AB</strain>
    </source>
</reference>
<gene>
    <name evidence="1" type="ORF">PACLA_8A067753</name>
</gene>
<dbReference type="GO" id="GO:0004553">
    <property type="term" value="F:hydrolase activity, hydrolyzing O-glycosyl compounds"/>
    <property type="evidence" value="ECO:0007669"/>
    <property type="project" value="InterPro"/>
</dbReference>
<keyword evidence="2" id="KW-1185">Reference proteome</keyword>
<dbReference type="SUPFAM" id="SSF49384">
    <property type="entry name" value="Carbohydrate-binding domain"/>
    <property type="match status" value="2"/>
</dbReference>